<dbReference type="Pfam" id="PF00976">
    <property type="entry name" value="ACTH_domain"/>
    <property type="match status" value="2"/>
</dbReference>
<evidence type="ECO:0000313" key="10">
    <source>
        <dbReference type="Ensembl" id="ENSSAUP00010056375.1"/>
    </source>
</evidence>
<evidence type="ECO:0000259" key="9">
    <source>
        <dbReference type="SMART" id="SM01363"/>
    </source>
</evidence>
<proteinExistence type="inferred from homology"/>
<protein>
    <submittedName>
        <fullName evidence="10">Proopiomelanocortin</fullName>
    </submittedName>
</protein>
<evidence type="ECO:0000256" key="7">
    <source>
        <dbReference type="SAM" id="MobiDB-lite"/>
    </source>
</evidence>
<comment type="function">
    <text evidence="1">Stimulates the adrenal glands to release cortisol.</text>
</comment>
<dbReference type="GO" id="GO:0005184">
    <property type="term" value="F:neuropeptide hormone activity"/>
    <property type="evidence" value="ECO:0007669"/>
    <property type="project" value="TreeGrafter"/>
</dbReference>
<dbReference type="PRINTS" id="PR00383">
    <property type="entry name" value="MELANOCORTIN"/>
</dbReference>
<accession>A0A671XZM7</accession>
<keyword evidence="8" id="KW-0732">Signal</keyword>
<dbReference type="OMA" id="MVCQCWL"/>
<evidence type="ECO:0000313" key="11">
    <source>
        <dbReference type="Proteomes" id="UP000472265"/>
    </source>
</evidence>
<dbReference type="GO" id="GO:0005576">
    <property type="term" value="C:extracellular region"/>
    <property type="evidence" value="ECO:0007669"/>
    <property type="project" value="UniProtKB-SubCell"/>
</dbReference>
<dbReference type="GO" id="GO:0007218">
    <property type="term" value="P:neuropeptide signaling pathway"/>
    <property type="evidence" value="ECO:0007669"/>
    <property type="project" value="TreeGrafter"/>
</dbReference>
<dbReference type="InterPro" id="IPR050878">
    <property type="entry name" value="POMC-derived_peptides"/>
</dbReference>
<comment type="subcellular location">
    <subcellularLocation>
        <location evidence="2">Secreted</location>
    </subcellularLocation>
</comment>
<evidence type="ECO:0000256" key="2">
    <source>
        <dbReference type="ARBA" id="ARBA00004613"/>
    </source>
</evidence>
<dbReference type="InterPro" id="IPR013531">
    <property type="entry name" value="Mcrtin_ACTH_cent"/>
</dbReference>
<keyword evidence="4" id="KW-0964">Secreted</keyword>
<dbReference type="Ensembl" id="ENSSAUT00010059221.1">
    <property type="protein sequence ID" value="ENSSAUP00010056375.1"/>
    <property type="gene ID" value="ENSSAUG00010023137.1"/>
</dbReference>
<feature type="domain" description="Pro-opiomelanocortin/corticotropin ACTH central region" evidence="9">
    <location>
        <begin position="99"/>
        <end position="140"/>
    </location>
</feature>
<evidence type="ECO:0000256" key="5">
    <source>
        <dbReference type="ARBA" id="ARBA00022685"/>
    </source>
</evidence>
<feature type="domain" description="Pro-opiomelanocortin/corticotropin ACTH central region" evidence="9">
    <location>
        <begin position="186"/>
        <end position="226"/>
    </location>
</feature>
<comment type="similarity">
    <text evidence="3">Belongs to the POMC family.</text>
</comment>
<evidence type="ECO:0000256" key="4">
    <source>
        <dbReference type="ARBA" id="ARBA00022525"/>
    </source>
</evidence>
<evidence type="ECO:0000256" key="1">
    <source>
        <dbReference type="ARBA" id="ARBA00002965"/>
    </source>
</evidence>
<dbReference type="PANTHER" id="PTHR11416">
    <property type="entry name" value="PRO-OPIOMELANOCORTIN"/>
    <property type="match status" value="1"/>
</dbReference>
<dbReference type="InterPro" id="IPR001941">
    <property type="entry name" value="PMOC"/>
</dbReference>
<dbReference type="InParanoid" id="A0A671XZM7"/>
<reference evidence="10" key="3">
    <citation type="submission" date="2025-09" db="UniProtKB">
        <authorList>
            <consortium name="Ensembl"/>
        </authorList>
    </citation>
    <scope>IDENTIFICATION</scope>
</reference>
<organism evidence="10 11">
    <name type="scientific">Sparus aurata</name>
    <name type="common">Gilthead sea bream</name>
    <dbReference type="NCBI Taxonomy" id="8175"/>
    <lineage>
        <taxon>Eukaryota</taxon>
        <taxon>Metazoa</taxon>
        <taxon>Chordata</taxon>
        <taxon>Craniata</taxon>
        <taxon>Vertebrata</taxon>
        <taxon>Euteleostomi</taxon>
        <taxon>Actinopterygii</taxon>
        <taxon>Neopterygii</taxon>
        <taxon>Teleostei</taxon>
        <taxon>Neoteleostei</taxon>
        <taxon>Acanthomorphata</taxon>
        <taxon>Eupercaria</taxon>
        <taxon>Spariformes</taxon>
        <taxon>Sparidae</taxon>
        <taxon>Sparus</taxon>
    </lineage>
</organism>
<feature type="compositionally biased region" description="Basic and acidic residues" evidence="7">
    <location>
        <begin position="85"/>
        <end position="106"/>
    </location>
</feature>
<sequence length="235" mass="26447">MACLCWLLLVVMASACVPGFGSECKDSSVCNNLSNKERILDCIPLCMSGIEPELPNLSALALKANSDDDLLLSILQTTLDPENKISESDLKAQNERRRSYSMEHFRWGKPPGRKRRPVKVFASSLEGGGSSEGSFLPQSRRQLNSVEDEAKEDLNMDSSQNQGLLRAVVNSKSHVQLSPQQRKDGTYKMSHFRWGTPPVSKRNGKFMKTWEEKPLRQLAKLFRNILVKDLHRMVA</sequence>
<dbReference type="PANTHER" id="PTHR11416:SF7">
    <property type="entry name" value="PRO-OPIOMELANOCORTIN"/>
    <property type="match status" value="1"/>
</dbReference>
<gene>
    <name evidence="10" type="primary">POMC</name>
</gene>
<feature type="region of interest" description="Disordered" evidence="7">
    <location>
        <begin position="85"/>
        <end position="117"/>
    </location>
</feature>
<evidence type="ECO:0000256" key="8">
    <source>
        <dbReference type="SAM" id="SignalP"/>
    </source>
</evidence>
<keyword evidence="5" id="KW-0165">Cleavage on pair of basic residues</keyword>
<feature type="chain" id="PRO_5025455989" evidence="8">
    <location>
        <begin position="16"/>
        <end position="235"/>
    </location>
</feature>
<dbReference type="SMART" id="SM01363">
    <property type="entry name" value="ACTH_domain"/>
    <property type="match status" value="2"/>
</dbReference>
<dbReference type="OrthoDB" id="8962839at2759"/>
<dbReference type="AlphaFoldDB" id="A0A671XZM7"/>
<evidence type="ECO:0000256" key="6">
    <source>
        <dbReference type="ARBA" id="ARBA00022702"/>
    </source>
</evidence>
<name>A0A671XZM7_SPAAU</name>
<dbReference type="GeneTree" id="ENSGT00390000016811"/>
<keyword evidence="11" id="KW-1185">Reference proteome</keyword>
<keyword evidence="6" id="KW-0372">Hormone</keyword>
<evidence type="ECO:0000256" key="3">
    <source>
        <dbReference type="ARBA" id="ARBA00005832"/>
    </source>
</evidence>
<feature type="signal peptide" evidence="8">
    <location>
        <begin position="1"/>
        <end position="15"/>
    </location>
</feature>
<reference evidence="10" key="2">
    <citation type="submission" date="2025-08" db="UniProtKB">
        <authorList>
            <consortium name="Ensembl"/>
        </authorList>
    </citation>
    <scope>IDENTIFICATION</scope>
</reference>
<reference evidence="10" key="1">
    <citation type="submission" date="2021-04" db="EMBL/GenBank/DDBJ databases">
        <authorList>
            <consortium name="Wellcome Sanger Institute Data Sharing"/>
        </authorList>
    </citation>
    <scope>NUCLEOTIDE SEQUENCE [LARGE SCALE GENOMIC DNA]</scope>
</reference>
<dbReference type="Proteomes" id="UP000472265">
    <property type="component" value="Chromosome 22"/>
</dbReference>